<accession>A0A6G3TEN4</accession>
<gene>
    <name evidence="1" type="ORF">G3I66_17830</name>
</gene>
<evidence type="ECO:0000313" key="2">
    <source>
        <dbReference type="Proteomes" id="UP000475666"/>
    </source>
</evidence>
<comment type="caution">
    <text evidence="1">The sequence shown here is derived from an EMBL/GenBank/DDBJ whole genome shotgun (WGS) entry which is preliminary data.</text>
</comment>
<protein>
    <submittedName>
        <fullName evidence="1">Uncharacterized protein</fullName>
    </submittedName>
</protein>
<dbReference type="AlphaFoldDB" id="A0A6G3TEN4"/>
<dbReference type="Proteomes" id="UP000475666">
    <property type="component" value="Unassembled WGS sequence"/>
</dbReference>
<dbReference type="EMBL" id="JAAGMQ010000526">
    <property type="protein sequence ID" value="NEC35006.1"/>
    <property type="molecule type" value="Genomic_DNA"/>
</dbReference>
<sequence length="53" mass="5230">MPAPAVRIGVVEVRIAAPVPPPAADVVRPQAAAPAGPVPRLSRPGVVFGLGQG</sequence>
<dbReference type="GeneID" id="91389427"/>
<name>A0A6G3TEN4_9ACTN</name>
<dbReference type="RefSeq" id="WP_164275496.1">
    <property type="nucleotide sequence ID" value="NZ_JBHWEC010000023.1"/>
</dbReference>
<reference evidence="1 2" key="1">
    <citation type="submission" date="2020-01" db="EMBL/GenBank/DDBJ databases">
        <title>Insect and environment-associated Actinomycetes.</title>
        <authorList>
            <person name="Currrie C."/>
            <person name="Chevrette M."/>
            <person name="Carlson C."/>
            <person name="Stubbendieck R."/>
            <person name="Wendt-Pienkowski E."/>
        </authorList>
    </citation>
    <scope>NUCLEOTIDE SEQUENCE [LARGE SCALE GENOMIC DNA]</scope>
    <source>
        <strain evidence="1 2">SID7739</strain>
    </source>
</reference>
<proteinExistence type="predicted"/>
<organism evidence="1 2">
    <name type="scientific">Streptomyces rubrogriseus</name>
    <dbReference type="NCBI Taxonomy" id="194673"/>
    <lineage>
        <taxon>Bacteria</taxon>
        <taxon>Bacillati</taxon>
        <taxon>Actinomycetota</taxon>
        <taxon>Actinomycetes</taxon>
        <taxon>Kitasatosporales</taxon>
        <taxon>Streptomycetaceae</taxon>
        <taxon>Streptomyces</taxon>
        <taxon>Streptomyces violaceoruber group</taxon>
    </lineage>
</organism>
<evidence type="ECO:0000313" key="1">
    <source>
        <dbReference type="EMBL" id="NEC35006.1"/>
    </source>
</evidence>